<organism evidence="16 17">
    <name type="scientific">Triparma columacea</name>
    <dbReference type="NCBI Taxonomy" id="722753"/>
    <lineage>
        <taxon>Eukaryota</taxon>
        <taxon>Sar</taxon>
        <taxon>Stramenopiles</taxon>
        <taxon>Ochrophyta</taxon>
        <taxon>Bolidophyceae</taxon>
        <taxon>Parmales</taxon>
        <taxon>Triparmaceae</taxon>
        <taxon>Triparma</taxon>
    </lineage>
</organism>
<evidence type="ECO:0000256" key="5">
    <source>
        <dbReference type="ARBA" id="ARBA00011738"/>
    </source>
</evidence>
<evidence type="ECO:0000256" key="2">
    <source>
        <dbReference type="ARBA" id="ARBA00004229"/>
    </source>
</evidence>
<keyword evidence="17" id="KW-1185">Reference proteome</keyword>
<feature type="domain" description="Uroporphyrinogen decarboxylase (URO-D)" evidence="14">
    <location>
        <begin position="69"/>
        <end position="78"/>
    </location>
</feature>
<comment type="catalytic activity">
    <reaction evidence="10 11">
        <text>uroporphyrinogen III + 4 H(+) = coproporphyrinogen III + 4 CO2</text>
        <dbReference type="Rhea" id="RHEA:19865"/>
        <dbReference type="ChEBI" id="CHEBI:15378"/>
        <dbReference type="ChEBI" id="CHEBI:16526"/>
        <dbReference type="ChEBI" id="CHEBI:57308"/>
        <dbReference type="ChEBI" id="CHEBI:57309"/>
        <dbReference type="EC" id="4.1.1.37"/>
    </reaction>
</comment>
<reference evidence="17" key="1">
    <citation type="journal article" date="2023" name="Commun. Biol.">
        <title>Genome analysis of Parmales, the sister group of diatoms, reveals the evolutionary specialization of diatoms from phago-mixotrophs to photoautotrophs.</title>
        <authorList>
            <person name="Ban H."/>
            <person name="Sato S."/>
            <person name="Yoshikawa S."/>
            <person name="Yamada K."/>
            <person name="Nakamura Y."/>
            <person name="Ichinomiya M."/>
            <person name="Sato N."/>
            <person name="Blanc-Mathieu R."/>
            <person name="Endo H."/>
            <person name="Kuwata A."/>
            <person name="Ogata H."/>
        </authorList>
    </citation>
    <scope>NUCLEOTIDE SEQUENCE [LARGE SCALE GENOMIC DNA]</scope>
</reference>
<evidence type="ECO:0000256" key="8">
    <source>
        <dbReference type="ARBA" id="ARBA00023239"/>
    </source>
</evidence>
<sequence length="401" mass="44617">MKLLVTSLLTLIGLTNGFTNGFTAPHTSARTFALHSTVAPLPSYEGQKIDNQDPLLIRAIKGLEVERPPVWMMRQAGRHIKEYRDLVKKYPTFRERSEIPEVAVEVSLQPWRNYQTDGCILFSDILTPLPGLGLDFDISENVGPVLKKVDTWDAVNAMHLIDPFATCPFVDTALRALRHETAGTDTAVLGFVGCPYTLATYLVEGGTSKEYLEIKKMMNKDPELLHTMLKNLALSIGEYANYQISAGAQLIQIFDSWAGHLSPFDYDIFAAPYQKMVLDKIKEVNPDVPTVIYIKHSGALLERMAKTGVDVVSMDWTVDMEEGRARLDAARASAGMSRCGVQGNLDPGLLYADHSTIEERTIDIIKKAGRGHVMNLGHGIEATTPEENAKKFVDTVRNYRY</sequence>
<proteinExistence type="inferred from homology"/>
<keyword evidence="8 11" id="KW-0456">Lyase</keyword>
<dbReference type="PANTHER" id="PTHR21091">
    <property type="entry name" value="METHYLTETRAHYDROFOLATE:HOMOCYSTEINE METHYLTRANSFERASE RELATED"/>
    <property type="match status" value="1"/>
</dbReference>
<evidence type="ECO:0000259" key="15">
    <source>
        <dbReference type="PROSITE" id="PS00907"/>
    </source>
</evidence>
<comment type="pathway">
    <text evidence="3 11">Porphyrin-containing compound metabolism; protoporphyrin-IX biosynthesis; coproporphyrinogen-III from 5-aminolevulinate: step 4/4.</text>
</comment>
<dbReference type="AlphaFoldDB" id="A0A9W7GDG4"/>
<name>A0A9W7GDG4_9STRA</name>
<dbReference type="NCBIfam" id="TIGR01464">
    <property type="entry name" value="hemE"/>
    <property type="match status" value="1"/>
</dbReference>
<comment type="function">
    <text evidence="1">Catalyzes the decarboxylation of four acetate groups of uroporphyrinogen-III to yield coproporphyrinogen-III.</text>
</comment>
<dbReference type="Pfam" id="PF01208">
    <property type="entry name" value="URO-D"/>
    <property type="match status" value="1"/>
</dbReference>
<evidence type="ECO:0000256" key="11">
    <source>
        <dbReference type="RuleBase" id="RU000554"/>
    </source>
</evidence>
<dbReference type="OrthoDB" id="339900at2759"/>
<comment type="subcellular location">
    <subcellularLocation>
        <location evidence="2">Plastid</location>
        <location evidence="2">Chloroplast</location>
    </subcellularLocation>
</comment>
<dbReference type="GO" id="GO:0004853">
    <property type="term" value="F:uroporphyrinogen decarboxylase activity"/>
    <property type="evidence" value="ECO:0007669"/>
    <property type="project" value="UniProtKB-EC"/>
</dbReference>
<evidence type="ECO:0000313" key="17">
    <source>
        <dbReference type="Proteomes" id="UP001165065"/>
    </source>
</evidence>
<evidence type="ECO:0000256" key="1">
    <source>
        <dbReference type="ARBA" id="ARBA00002448"/>
    </source>
</evidence>
<dbReference type="CDD" id="cd00717">
    <property type="entry name" value="URO-D"/>
    <property type="match status" value="1"/>
</dbReference>
<dbReference type="HAMAP" id="MF_00218">
    <property type="entry name" value="URO_D"/>
    <property type="match status" value="1"/>
</dbReference>
<dbReference type="Proteomes" id="UP001165065">
    <property type="component" value="Unassembled WGS sequence"/>
</dbReference>
<feature type="signal peptide" evidence="13">
    <location>
        <begin position="1"/>
        <end position="17"/>
    </location>
</feature>
<evidence type="ECO:0000256" key="10">
    <source>
        <dbReference type="ARBA" id="ARBA00048033"/>
    </source>
</evidence>
<dbReference type="InterPro" id="IPR000257">
    <property type="entry name" value="Uroporphyrinogen_deCOase"/>
</dbReference>
<comment type="similarity">
    <text evidence="4 12">Belongs to the uroporphyrinogen decarboxylase family.</text>
</comment>
<accession>A0A9W7GDG4</accession>
<evidence type="ECO:0000256" key="6">
    <source>
        <dbReference type="ARBA" id="ARBA00012288"/>
    </source>
</evidence>
<dbReference type="InterPro" id="IPR006361">
    <property type="entry name" value="Uroporphyrinogen_deCO2ase_HemE"/>
</dbReference>
<evidence type="ECO:0000256" key="3">
    <source>
        <dbReference type="ARBA" id="ARBA00004804"/>
    </source>
</evidence>
<evidence type="ECO:0000313" key="16">
    <source>
        <dbReference type="EMBL" id="GMI43010.1"/>
    </source>
</evidence>
<keyword evidence="13" id="KW-0732">Signal</keyword>
<dbReference type="FunFam" id="3.20.20.210:FF:000006">
    <property type="entry name" value="Uroporphyrinogen decarboxylase"/>
    <property type="match status" value="1"/>
</dbReference>
<gene>
    <name evidence="16" type="ORF">TrCOL_g3864</name>
</gene>
<evidence type="ECO:0000259" key="14">
    <source>
        <dbReference type="PROSITE" id="PS00906"/>
    </source>
</evidence>
<evidence type="ECO:0000256" key="7">
    <source>
        <dbReference type="ARBA" id="ARBA00022793"/>
    </source>
</evidence>
<evidence type="ECO:0000256" key="4">
    <source>
        <dbReference type="ARBA" id="ARBA00009935"/>
    </source>
</evidence>
<evidence type="ECO:0000256" key="12">
    <source>
        <dbReference type="RuleBase" id="RU004169"/>
    </source>
</evidence>
<keyword evidence="7 11" id="KW-0210">Decarboxylase</keyword>
<dbReference type="EC" id="4.1.1.37" evidence="6 11"/>
<comment type="subunit">
    <text evidence="5">Homodimer.</text>
</comment>
<comment type="caution">
    <text evidence="16">The sequence shown here is derived from an EMBL/GenBank/DDBJ whole genome shotgun (WGS) entry which is preliminary data.</text>
</comment>
<dbReference type="Gene3D" id="3.20.20.210">
    <property type="match status" value="1"/>
</dbReference>
<dbReference type="InterPro" id="IPR038071">
    <property type="entry name" value="UROD/MetE-like_sf"/>
</dbReference>
<evidence type="ECO:0000256" key="13">
    <source>
        <dbReference type="SAM" id="SignalP"/>
    </source>
</evidence>
<dbReference type="PROSITE" id="PS00906">
    <property type="entry name" value="UROD_1"/>
    <property type="match status" value="1"/>
</dbReference>
<dbReference type="GO" id="GO:0006779">
    <property type="term" value="P:porphyrin-containing compound biosynthetic process"/>
    <property type="evidence" value="ECO:0007669"/>
    <property type="project" value="UniProtKB-KW"/>
</dbReference>
<dbReference type="PANTHER" id="PTHR21091:SF169">
    <property type="entry name" value="UROPORPHYRINOGEN DECARBOXYLASE"/>
    <property type="match status" value="1"/>
</dbReference>
<feature type="chain" id="PRO_5040898980" description="Uroporphyrinogen decarboxylase" evidence="13">
    <location>
        <begin position="18"/>
        <end position="401"/>
    </location>
</feature>
<evidence type="ECO:0000256" key="9">
    <source>
        <dbReference type="ARBA" id="ARBA00023244"/>
    </source>
</evidence>
<feature type="domain" description="Uroporphyrinogen decarboxylase (URO-D)" evidence="15">
    <location>
        <begin position="189"/>
        <end position="205"/>
    </location>
</feature>
<dbReference type="SUPFAM" id="SSF51726">
    <property type="entry name" value="UROD/MetE-like"/>
    <property type="match status" value="1"/>
</dbReference>
<dbReference type="PROSITE" id="PS00907">
    <property type="entry name" value="UROD_2"/>
    <property type="match status" value="1"/>
</dbReference>
<dbReference type="GO" id="GO:0009507">
    <property type="term" value="C:chloroplast"/>
    <property type="evidence" value="ECO:0007669"/>
    <property type="project" value="UniProtKB-SubCell"/>
</dbReference>
<dbReference type="EMBL" id="BRYA01001448">
    <property type="protein sequence ID" value="GMI43010.1"/>
    <property type="molecule type" value="Genomic_DNA"/>
</dbReference>
<keyword evidence="9 11" id="KW-0627">Porphyrin biosynthesis</keyword>
<protein>
    <recommendedName>
        <fullName evidence="6 11">Uroporphyrinogen decarboxylase</fullName>
        <ecNumber evidence="6 11">4.1.1.37</ecNumber>
    </recommendedName>
</protein>